<evidence type="ECO:0000313" key="3">
    <source>
        <dbReference type="Proteomes" id="UP000013085"/>
    </source>
</evidence>
<evidence type="ECO:0000259" key="1">
    <source>
        <dbReference type="Pfam" id="PF01966"/>
    </source>
</evidence>
<dbReference type="AlphaFoldDB" id="A0A0E2HAL1"/>
<name>A0A0E2HAL1_9FIRM</name>
<dbReference type="InterPro" id="IPR006675">
    <property type="entry name" value="HDIG_dom"/>
</dbReference>
<dbReference type="PATRIC" id="fig|999408.3.peg.2484"/>
<accession>A0A0E2HAL1</accession>
<evidence type="ECO:0000313" key="2">
    <source>
        <dbReference type="EMBL" id="ENZ15166.1"/>
    </source>
</evidence>
<dbReference type="CDD" id="cd00077">
    <property type="entry name" value="HDc"/>
    <property type="match status" value="1"/>
</dbReference>
<gene>
    <name evidence="2" type="ORF">HMPREF1090_02312</name>
</gene>
<proteinExistence type="predicted"/>
<dbReference type="SUPFAM" id="SSF109604">
    <property type="entry name" value="HD-domain/PDEase-like"/>
    <property type="match status" value="1"/>
</dbReference>
<dbReference type="InterPro" id="IPR003607">
    <property type="entry name" value="HD/PDEase_dom"/>
</dbReference>
<sequence length="198" mass="22269">MIPIELDQEIREGVFKTLPQIMDIQNEELRNKTADAWTYALQINGFKHIEEMPGSGMPEASALGDQSMHIRAVGYNTLSLYENLSRAYEMDLGLDKDILIASALLHDVGKPYEYNPENRKRWGENHKTTGAPNVRHPAYGTYIAITCGLPEEVVHVCANHSPEGRFVTRSAYATLVHYADDGSWFSLASMFDLNIPKL</sequence>
<dbReference type="GeneID" id="57960835"/>
<dbReference type="Proteomes" id="UP000013085">
    <property type="component" value="Unassembled WGS sequence"/>
</dbReference>
<dbReference type="Pfam" id="PF01966">
    <property type="entry name" value="HD"/>
    <property type="match status" value="1"/>
</dbReference>
<protein>
    <recommendedName>
        <fullName evidence="1">HD domain-containing protein</fullName>
    </recommendedName>
</protein>
<dbReference type="Gene3D" id="1.10.3210.10">
    <property type="entry name" value="Hypothetical protein af1432"/>
    <property type="match status" value="1"/>
</dbReference>
<reference evidence="2 3" key="1">
    <citation type="submission" date="2013-01" db="EMBL/GenBank/DDBJ databases">
        <title>The Genome Sequence of Clostridium clostridioforme 90A8.</title>
        <authorList>
            <consortium name="The Broad Institute Genome Sequencing Platform"/>
            <person name="Earl A."/>
            <person name="Ward D."/>
            <person name="Feldgarden M."/>
            <person name="Gevers D."/>
            <person name="Courvalin P."/>
            <person name="Lambert T."/>
            <person name="Walker B."/>
            <person name="Young S.K."/>
            <person name="Zeng Q."/>
            <person name="Gargeya S."/>
            <person name="Fitzgerald M."/>
            <person name="Haas B."/>
            <person name="Abouelleil A."/>
            <person name="Alvarado L."/>
            <person name="Arachchi H.M."/>
            <person name="Berlin A.M."/>
            <person name="Chapman S.B."/>
            <person name="Dewar J."/>
            <person name="Goldberg J."/>
            <person name="Griggs A."/>
            <person name="Gujja S."/>
            <person name="Hansen M."/>
            <person name="Howarth C."/>
            <person name="Imamovic A."/>
            <person name="Larimer J."/>
            <person name="McCowan C."/>
            <person name="Murphy C."/>
            <person name="Neiman D."/>
            <person name="Pearson M."/>
            <person name="Priest M."/>
            <person name="Roberts A."/>
            <person name="Saif S."/>
            <person name="Shea T."/>
            <person name="Sisk P."/>
            <person name="Sykes S."/>
            <person name="Wortman J."/>
            <person name="Nusbaum C."/>
            <person name="Birren B."/>
        </authorList>
    </citation>
    <scope>NUCLEOTIDE SEQUENCE [LARGE SCALE GENOMIC DNA]</scope>
    <source>
        <strain evidence="2 3">90A8</strain>
    </source>
</reference>
<dbReference type="InterPro" id="IPR006674">
    <property type="entry name" value="HD_domain"/>
</dbReference>
<feature type="domain" description="HD" evidence="1">
    <location>
        <begin position="83"/>
        <end position="165"/>
    </location>
</feature>
<dbReference type="NCBIfam" id="TIGR00277">
    <property type="entry name" value="HDIG"/>
    <property type="match status" value="1"/>
</dbReference>
<dbReference type="RefSeq" id="WP_002595738.1">
    <property type="nucleotide sequence ID" value="NZ_KB851020.1"/>
</dbReference>
<dbReference type="HOGENOM" id="CLU_123313_0_0_9"/>
<comment type="caution">
    <text evidence="2">The sequence shown here is derived from an EMBL/GenBank/DDBJ whole genome shotgun (WGS) entry which is preliminary data.</text>
</comment>
<organism evidence="2 3">
    <name type="scientific">[Clostridium] clostridioforme 90A8</name>
    <dbReference type="NCBI Taxonomy" id="999408"/>
    <lineage>
        <taxon>Bacteria</taxon>
        <taxon>Bacillati</taxon>
        <taxon>Bacillota</taxon>
        <taxon>Clostridia</taxon>
        <taxon>Lachnospirales</taxon>
        <taxon>Lachnospiraceae</taxon>
        <taxon>Enterocloster</taxon>
    </lineage>
</organism>
<dbReference type="EMBL" id="AGYR01000024">
    <property type="protein sequence ID" value="ENZ15166.1"/>
    <property type="molecule type" value="Genomic_DNA"/>
</dbReference>